<protein>
    <submittedName>
        <fullName evidence="2">DUF721 domain-containing protein</fullName>
    </submittedName>
</protein>
<reference evidence="2 3" key="1">
    <citation type="submission" date="2020-09" db="EMBL/GenBank/DDBJ databases">
        <title>Roseomonas.</title>
        <authorList>
            <person name="Zhu W."/>
        </authorList>
    </citation>
    <scope>NUCLEOTIDE SEQUENCE [LARGE SCALE GENOMIC DNA]</scope>
    <source>
        <strain evidence="2 3">1311</strain>
    </source>
</reference>
<dbReference type="PANTHER" id="PTHR36456:SF1">
    <property type="entry name" value="UPF0232 PROTEIN SCO3875"/>
    <property type="match status" value="1"/>
</dbReference>
<dbReference type="EMBL" id="JACTNF010000004">
    <property type="protein sequence ID" value="MBO1074146.1"/>
    <property type="molecule type" value="Genomic_DNA"/>
</dbReference>
<evidence type="ECO:0000313" key="2">
    <source>
        <dbReference type="EMBL" id="MBO1074146.1"/>
    </source>
</evidence>
<evidence type="ECO:0000313" key="3">
    <source>
        <dbReference type="Proteomes" id="UP001518990"/>
    </source>
</evidence>
<proteinExistence type="predicted"/>
<dbReference type="PANTHER" id="PTHR36456">
    <property type="entry name" value="UPF0232 PROTEIN SCO3875"/>
    <property type="match status" value="1"/>
</dbReference>
<comment type="caution">
    <text evidence="2">The sequence shown here is derived from an EMBL/GenBank/DDBJ whole genome shotgun (WGS) entry which is preliminary data.</text>
</comment>
<evidence type="ECO:0000256" key="1">
    <source>
        <dbReference type="SAM" id="MobiDB-lite"/>
    </source>
</evidence>
<dbReference type="Pfam" id="PF05258">
    <property type="entry name" value="DciA"/>
    <property type="match status" value="1"/>
</dbReference>
<accession>A0ABS3K9K7</accession>
<keyword evidence="3" id="KW-1185">Reference proteome</keyword>
<dbReference type="InterPro" id="IPR010593">
    <property type="entry name" value="DUF1159"/>
</dbReference>
<name>A0ABS3K9K7_9PROT</name>
<dbReference type="PIRSF" id="PIRSF032064">
    <property type="entry name" value="UCP032064"/>
    <property type="match status" value="1"/>
</dbReference>
<dbReference type="InterPro" id="IPR007922">
    <property type="entry name" value="DciA-like"/>
</dbReference>
<sequence length="178" mass="18642">MQEKGQGGRGSSPGARKSTTAQPEALPGWRVDRGPRLLGAVIPQVTRPVFKKRSPAAAQLIADWPAVVGPVLAAQTVPRSLTSGTLTLACSGPVAMELQHLAPQLIGKVNAALGHPLVQRLRFVQALVPPPPRRAPPPAPVALPEKVTSALEGVADPQLREALARLAQGVYRGRRSPG</sequence>
<dbReference type="Proteomes" id="UP001518990">
    <property type="component" value="Unassembled WGS sequence"/>
</dbReference>
<gene>
    <name evidence="2" type="ORF">IAI60_05965</name>
</gene>
<organism evidence="2 3">
    <name type="scientific">Roseomonas marmotae</name>
    <dbReference type="NCBI Taxonomy" id="2768161"/>
    <lineage>
        <taxon>Bacteria</taxon>
        <taxon>Pseudomonadati</taxon>
        <taxon>Pseudomonadota</taxon>
        <taxon>Alphaproteobacteria</taxon>
        <taxon>Acetobacterales</taxon>
        <taxon>Roseomonadaceae</taxon>
        <taxon>Roseomonas</taxon>
    </lineage>
</organism>
<feature type="compositionally biased region" description="Gly residues" evidence="1">
    <location>
        <begin position="1"/>
        <end position="11"/>
    </location>
</feature>
<feature type="region of interest" description="Disordered" evidence="1">
    <location>
        <begin position="1"/>
        <end position="30"/>
    </location>
</feature>